<name>G9PGH7_9ACTO</name>
<keyword evidence="3 6" id="KW-0489">Methyltransferase</keyword>
<comment type="caution">
    <text evidence="8">The sequence shown here is derived from an EMBL/GenBank/DDBJ whole genome shotgun (WGS) entry which is preliminary data.</text>
</comment>
<sequence>MSHNPQGERSQGEQAEGTQGQPGELAGLQDLEVPTAEMRDMFGMAWSGLEHYAQMLAEEGQLRGLIGPRELPRLYSRHLVNSAAVVPFLPRHGSVADLGSGAGLPGVVVALSRPDLEVTLIEPMERRCAWLELVAEELDLDNVRVWRGRAEEMRERFDVVTARAVANLSKLTRMASPLIAPGGVLLALKGEQAQREIDDAKYVIKKAKLLPAVLHEVVTNDDDVTRVVEVRRPR</sequence>
<dbReference type="RefSeq" id="WP_005986816.1">
    <property type="nucleotide sequence ID" value="NZ_JH470338.1"/>
</dbReference>
<protein>
    <recommendedName>
        <fullName evidence="6">Ribosomal RNA small subunit methyltransferase G</fullName>
        <ecNumber evidence="6">2.1.1.-</ecNumber>
    </recommendedName>
    <alternativeName>
        <fullName evidence="6">16S rRNA 7-methylguanosine methyltransferase</fullName>
        <shortName evidence="6">16S rRNA m7G methyltransferase</shortName>
    </alternativeName>
</protein>
<feature type="binding site" evidence="6">
    <location>
        <position position="163"/>
    </location>
    <ligand>
        <name>S-adenosyl-L-methionine</name>
        <dbReference type="ChEBI" id="CHEBI:59789"/>
    </ligand>
</feature>
<keyword evidence="1 6" id="KW-0963">Cytoplasm</keyword>
<dbReference type="Proteomes" id="UP000003822">
    <property type="component" value="Unassembled WGS sequence"/>
</dbReference>
<evidence type="ECO:0000313" key="8">
    <source>
        <dbReference type="EMBL" id="EHM87664.1"/>
    </source>
</evidence>
<dbReference type="OrthoDB" id="9808773at2"/>
<accession>G9PGH7</accession>
<keyword evidence="9" id="KW-1185">Reference proteome</keyword>
<feature type="compositionally biased region" description="Polar residues" evidence="7">
    <location>
        <begin position="1"/>
        <end position="21"/>
    </location>
</feature>
<evidence type="ECO:0000256" key="4">
    <source>
        <dbReference type="ARBA" id="ARBA00022679"/>
    </source>
</evidence>
<dbReference type="PANTHER" id="PTHR31760">
    <property type="entry name" value="S-ADENOSYL-L-METHIONINE-DEPENDENT METHYLTRANSFERASES SUPERFAMILY PROTEIN"/>
    <property type="match status" value="1"/>
</dbReference>
<evidence type="ECO:0000256" key="6">
    <source>
        <dbReference type="HAMAP-Rule" id="MF_00074"/>
    </source>
</evidence>
<dbReference type="EMBL" id="ACRN01000011">
    <property type="protein sequence ID" value="EHM87664.1"/>
    <property type="molecule type" value="Genomic_DNA"/>
</dbReference>
<dbReference type="GO" id="GO:0070043">
    <property type="term" value="F:rRNA (guanine-N7-)-methyltransferase activity"/>
    <property type="evidence" value="ECO:0007669"/>
    <property type="project" value="UniProtKB-UniRule"/>
</dbReference>
<dbReference type="InterPro" id="IPR003682">
    <property type="entry name" value="rRNA_ssu_MeTfrase_G"/>
</dbReference>
<dbReference type="PANTHER" id="PTHR31760:SF0">
    <property type="entry name" value="S-ADENOSYL-L-METHIONINE-DEPENDENT METHYLTRANSFERASES SUPERFAMILY PROTEIN"/>
    <property type="match status" value="1"/>
</dbReference>
<keyword evidence="2 6" id="KW-0698">rRNA processing</keyword>
<evidence type="ECO:0000256" key="5">
    <source>
        <dbReference type="ARBA" id="ARBA00022691"/>
    </source>
</evidence>
<keyword evidence="4 6" id="KW-0808">Transferase</keyword>
<dbReference type="SUPFAM" id="SSF53335">
    <property type="entry name" value="S-adenosyl-L-methionine-dependent methyltransferases"/>
    <property type="match status" value="1"/>
</dbReference>
<evidence type="ECO:0000256" key="1">
    <source>
        <dbReference type="ARBA" id="ARBA00022490"/>
    </source>
</evidence>
<dbReference type="AlphaFoldDB" id="G9PGH7"/>
<feature type="binding site" evidence="6">
    <location>
        <position position="99"/>
    </location>
    <ligand>
        <name>S-adenosyl-L-methionine</name>
        <dbReference type="ChEBI" id="CHEBI:59789"/>
    </ligand>
</feature>
<evidence type="ECO:0000256" key="3">
    <source>
        <dbReference type="ARBA" id="ARBA00022603"/>
    </source>
</evidence>
<evidence type="ECO:0000256" key="7">
    <source>
        <dbReference type="SAM" id="MobiDB-lite"/>
    </source>
</evidence>
<comment type="similarity">
    <text evidence="6">Belongs to the methyltransferase superfamily. RNA methyltransferase RsmG family.</text>
</comment>
<dbReference type="Gene3D" id="3.40.50.150">
    <property type="entry name" value="Vaccinia Virus protein VP39"/>
    <property type="match status" value="1"/>
</dbReference>
<dbReference type="PATRIC" id="fig|435830.3.peg.1299"/>
<dbReference type="InterPro" id="IPR029063">
    <property type="entry name" value="SAM-dependent_MTases_sf"/>
</dbReference>
<proteinExistence type="inferred from homology"/>
<dbReference type="CDD" id="cd02440">
    <property type="entry name" value="AdoMet_MTases"/>
    <property type="match status" value="1"/>
</dbReference>
<dbReference type="eggNOG" id="COG0357">
    <property type="taxonomic scope" value="Bacteria"/>
</dbReference>
<dbReference type="EC" id="2.1.1.-" evidence="6"/>
<dbReference type="Pfam" id="PF02527">
    <property type="entry name" value="GidB"/>
    <property type="match status" value="1"/>
</dbReference>
<comment type="caution">
    <text evidence="6">Lacks conserved residue(s) required for the propagation of feature annotation.</text>
</comment>
<gene>
    <name evidence="6" type="primary">rsmG</name>
    <name evidence="8" type="ORF">HMPREF0045_01351</name>
</gene>
<dbReference type="GO" id="GO:0005829">
    <property type="term" value="C:cytosol"/>
    <property type="evidence" value="ECO:0007669"/>
    <property type="project" value="TreeGrafter"/>
</dbReference>
<comment type="subcellular location">
    <subcellularLocation>
        <location evidence="6">Cytoplasm</location>
    </subcellularLocation>
</comment>
<dbReference type="NCBIfam" id="TIGR00138">
    <property type="entry name" value="rsmG_gidB"/>
    <property type="match status" value="1"/>
</dbReference>
<dbReference type="HAMAP" id="MF_00074">
    <property type="entry name" value="16SrRNA_methyltr_G"/>
    <property type="match status" value="1"/>
</dbReference>
<feature type="region of interest" description="Disordered" evidence="7">
    <location>
        <begin position="1"/>
        <end position="25"/>
    </location>
</feature>
<organism evidence="8 9">
    <name type="scientific">Actinomyces graevenitzii C83</name>
    <dbReference type="NCBI Taxonomy" id="435830"/>
    <lineage>
        <taxon>Bacteria</taxon>
        <taxon>Bacillati</taxon>
        <taxon>Actinomycetota</taxon>
        <taxon>Actinomycetes</taxon>
        <taxon>Actinomycetales</taxon>
        <taxon>Actinomycetaceae</taxon>
        <taxon>Actinomyces</taxon>
    </lineage>
</organism>
<reference evidence="8 9" key="1">
    <citation type="submission" date="2011-10" db="EMBL/GenBank/DDBJ databases">
        <title>The Genome Sequence of Actinomyces graevenitzii C83.</title>
        <authorList>
            <consortium name="The Broad Institute Genome Sequencing Platform"/>
            <consortium name="The Broad Institute Genome Sequencing Center for Infectious Disease"/>
            <person name="Earl A."/>
            <person name="Ward D."/>
            <person name="Feldgarden M."/>
            <person name="Gevers D."/>
            <person name="Sibley C.D."/>
            <person name="Field T.R."/>
            <person name="Grinwis M."/>
            <person name="Eshaghurshan C.S."/>
            <person name="Surette M.G."/>
            <person name="Young S.K."/>
            <person name="Zeng Q."/>
            <person name="Gargeya S."/>
            <person name="Fitzgerald M."/>
            <person name="Haas B."/>
            <person name="Abouelleil A."/>
            <person name="Alvarado L."/>
            <person name="Arachchi H.M."/>
            <person name="Berlin A."/>
            <person name="Brown A."/>
            <person name="Chapman S.B."/>
            <person name="Chen Z."/>
            <person name="Dunbar C."/>
            <person name="Freedman E."/>
            <person name="Gearin G."/>
            <person name="Goldberg J."/>
            <person name="Griggs A."/>
            <person name="Gujja S."/>
            <person name="Heiman D."/>
            <person name="Howarth C."/>
            <person name="Larson L."/>
            <person name="Lui A."/>
            <person name="MacDonald P.J.P."/>
            <person name="Montmayeur A."/>
            <person name="Murphy C."/>
            <person name="Neiman D."/>
            <person name="Pearson M."/>
            <person name="Priest M."/>
            <person name="Roberts A."/>
            <person name="Saif S."/>
            <person name="Shea T."/>
            <person name="Shenoy N."/>
            <person name="Sisk P."/>
            <person name="Stolte C."/>
            <person name="Sykes S."/>
            <person name="Wortman J."/>
            <person name="Nusbaum C."/>
            <person name="Birren B."/>
        </authorList>
    </citation>
    <scope>NUCLEOTIDE SEQUENCE [LARGE SCALE GENOMIC DNA]</scope>
    <source>
        <strain evidence="8 9">C83</strain>
    </source>
</reference>
<feature type="binding site" evidence="6">
    <location>
        <position position="104"/>
    </location>
    <ligand>
        <name>S-adenosyl-L-methionine</name>
        <dbReference type="ChEBI" id="CHEBI:59789"/>
    </ligand>
</feature>
<feature type="binding site" evidence="6">
    <location>
        <begin position="150"/>
        <end position="151"/>
    </location>
    <ligand>
        <name>S-adenosyl-L-methionine</name>
        <dbReference type="ChEBI" id="CHEBI:59789"/>
    </ligand>
</feature>
<dbReference type="STRING" id="435830.HMPREF0045_01351"/>
<keyword evidence="5 6" id="KW-0949">S-adenosyl-L-methionine</keyword>
<comment type="function">
    <text evidence="6">Specifically methylates the N7 position of guanine in position 518 of 16S rRNA.</text>
</comment>
<dbReference type="HOGENOM" id="CLU_065341_5_0_11"/>
<evidence type="ECO:0000256" key="2">
    <source>
        <dbReference type="ARBA" id="ARBA00022552"/>
    </source>
</evidence>
<evidence type="ECO:0000313" key="9">
    <source>
        <dbReference type="Proteomes" id="UP000003822"/>
    </source>
</evidence>